<dbReference type="EMBL" id="LSRP01000096">
    <property type="protein sequence ID" value="OJF95101.1"/>
    <property type="molecule type" value="Genomic_DNA"/>
</dbReference>
<comment type="caution">
    <text evidence="1">The sequence shown here is derived from an EMBL/GenBank/DDBJ whole genome shotgun (WGS) entry which is preliminary data.</text>
</comment>
<evidence type="ECO:0000313" key="1">
    <source>
        <dbReference type="EMBL" id="OJF95101.1"/>
    </source>
</evidence>
<organism evidence="1 2">
    <name type="scientific">Pararhizobium antarcticum</name>
    <dbReference type="NCBI Taxonomy" id="1798805"/>
    <lineage>
        <taxon>Bacteria</taxon>
        <taxon>Pseudomonadati</taxon>
        <taxon>Pseudomonadota</taxon>
        <taxon>Alphaproteobacteria</taxon>
        <taxon>Hyphomicrobiales</taxon>
        <taxon>Rhizobiaceae</taxon>
        <taxon>Rhizobium/Agrobacterium group</taxon>
        <taxon>Pararhizobium</taxon>
    </lineage>
</organism>
<accession>A0A657LS44</accession>
<protein>
    <recommendedName>
        <fullName evidence="3">Response regulatory domain-containing protein</fullName>
    </recommendedName>
</protein>
<evidence type="ECO:0000313" key="2">
    <source>
        <dbReference type="Proteomes" id="UP000182661"/>
    </source>
</evidence>
<name>A0A657LS44_9HYPH</name>
<proteinExistence type="predicted"/>
<dbReference type="Proteomes" id="UP000182661">
    <property type="component" value="Unassembled WGS sequence"/>
</dbReference>
<evidence type="ECO:0008006" key="3">
    <source>
        <dbReference type="Google" id="ProtNLM"/>
    </source>
</evidence>
<gene>
    <name evidence="1" type="ORF">AX760_04575</name>
</gene>
<keyword evidence="2" id="KW-1185">Reference proteome</keyword>
<dbReference type="AlphaFoldDB" id="A0A657LS44"/>
<reference evidence="1 2" key="1">
    <citation type="submission" date="2016-02" db="EMBL/GenBank/DDBJ databases">
        <title>Genome sequencing of a beta-galactosidase producing bacteria Rhizobium sp. 59.</title>
        <authorList>
            <person name="Wang D."/>
            <person name="Kot W."/>
            <person name="Qin Y."/>
            <person name="Hansen L."/>
            <person name="Naqvi K."/>
            <person name="Rensing C."/>
        </authorList>
    </citation>
    <scope>NUCLEOTIDE SEQUENCE [LARGE SCALE GENOMIC DNA]</scope>
    <source>
        <strain evidence="1 2">59</strain>
    </source>
</reference>
<sequence>MRRAFLVCEQRNIELQPSKTIVAIATDDALLHSLAFALGVEGYSTRSFNAWQSASELMATAVCVIVDVDICRNDAAARQALMAAGSRIILLSDGMAQPAVSPSVCIVTKPLDGKDILAAVEHFRPATTQEPVVVQPNFTDGLAHP</sequence>